<keyword evidence="8" id="KW-1185">Reference proteome</keyword>
<feature type="transmembrane region" description="Helical" evidence="6">
    <location>
        <begin position="152"/>
        <end position="171"/>
    </location>
</feature>
<reference evidence="7" key="1">
    <citation type="journal article" date="2014" name="Int. J. Syst. Evol. Microbiol.">
        <title>Complete genome sequence of Corynebacterium casei LMG S-19264T (=DSM 44701T), isolated from a smear-ripened cheese.</title>
        <authorList>
            <consortium name="US DOE Joint Genome Institute (JGI-PGF)"/>
            <person name="Walter F."/>
            <person name="Albersmeier A."/>
            <person name="Kalinowski J."/>
            <person name="Ruckert C."/>
        </authorList>
    </citation>
    <scope>NUCLEOTIDE SEQUENCE</scope>
    <source>
        <strain evidence="7">CGMCC 1.15958</strain>
    </source>
</reference>
<feature type="transmembrane region" description="Helical" evidence="6">
    <location>
        <begin position="86"/>
        <end position="112"/>
    </location>
</feature>
<evidence type="ECO:0000256" key="4">
    <source>
        <dbReference type="ARBA" id="ARBA00022989"/>
    </source>
</evidence>
<keyword evidence="3 6" id="KW-0812">Transmembrane</keyword>
<proteinExistence type="predicted"/>
<dbReference type="InterPro" id="IPR002797">
    <property type="entry name" value="Polysacc_synth"/>
</dbReference>
<feature type="transmembrane region" description="Helical" evidence="6">
    <location>
        <begin position="305"/>
        <end position="322"/>
    </location>
</feature>
<evidence type="ECO:0000313" key="8">
    <source>
        <dbReference type="Proteomes" id="UP000609064"/>
    </source>
</evidence>
<dbReference type="GO" id="GO:0005886">
    <property type="term" value="C:plasma membrane"/>
    <property type="evidence" value="ECO:0007669"/>
    <property type="project" value="UniProtKB-SubCell"/>
</dbReference>
<feature type="transmembrane region" description="Helical" evidence="6">
    <location>
        <begin position="177"/>
        <end position="198"/>
    </location>
</feature>
<dbReference type="InterPro" id="IPR050833">
    <property type="entry name" value="Poly_Biosynth_Transport"/>
</dbReference>
<comment type="caution">
    <text evidence="7">The sequence shown here is derived from an EMBL/GenBank/DDBJ whole genome shotgun (WGS) entry which is preliminary data.</text>
</comment>
<dbReference type="RefSeq" id="WP_188766244.1">
    <property type="nucleotide sequence ID" value="NZ_BMKK01000004.1"/>
</dbReference>
<keyword evidence="2" id="KW-1003">Cell membrane</keyword>
<feature type="transmembrane region" description="Helical" evidence="6">
    <location>
        <begin position="373"/>
        <end position="390"/>
    </location>
</feature>
<evidence type="ECO:0000256" key="5">
    <source>
        <dbReference type="ARBA" id="ARBA00023136"/>
    </source>
</evidence>
<dbReference type="Proteomes" id="UP000609064">
    <property type="component" value="Unassembled WGS sequence"/>
</dbReference>
<gene>
    <name evidence="7" type="ORF">GCM10011514_23150</name>
</gene>
<evidence type="ECO:0000313" key="7">
    <source>
        <dbReference type="EMBL" id="GGD58494.1"/>
    </source>
</evidence>
<dbReference type="EMBL" id="BMKK01000004">
    <property type="protein sequence ID" value="GGD58494.1"/>
    <property type="molecule type" value="Genomic_DNA"/>
</dbReference>
<feature type="transmembrane region" description="Helical" evidence="6">
    <location>
        <begin position="12"/>
        <end position="36"/>
    </location>
</feature>
<organism evidence="7 8">
    <name type="scientific">Emticicia aquatilis</name>
    <dbReference type="NCBI Taxonomy" id="1537369"/>
    <lineage>
        <taxon>Bacteria</taxon>
        <taxon>Pseudomonadati</taxon>
        <taxon>Bacteroidota</taxon>
        <taxon>Cytophagia</taxon>
        <taxon>Cytophagales</taxon>
        <taxon>Leadbetterellaceae</taxon>
        <taxon>Emticicia</taxon>
    </lineage>
</organism>
<dbReference type="AlphaFoldDB" id="A0A917DQ54"/>
<evidence type="ECO:0008006" key="9">
    <source>
        <dbReference type="Google" id="ProtNLM"/>
    </source>
</evidence>
<dbReference type="PANTHER" id="PTHR30250:SF11">
    <property type="entry name" value="O-ANTIGEN TRANSPORTER-RELATED"/>
    <property type="match status" value="1"/>
</dbReference>
<evidence type="ECO:0000256" key="6">
    <source>
        <dbReference type="SAM" id="Phobius"/>
    </source>
</evidence>
<keyword evidence="4 6" id="KW-1133">Transmembrane helix</keyword>
<comment type="subcellular location">
    <subcellularLocation>
        <location evidence="1">Cell membrane</location>
        <topology evidence="1">Multi-pass membrane protein</topology>
    </subcellularLocation>
</comment>
<dbReference type="Pfam" id="PF01943">
    <property type="entry name" value="Polysacc_synt"/>
    <property type="match status" value="1"/>
</dbReference>
<evidence type="ECO:0000256" key="2">
    <source>
        <dbReference type="ARBA" id="ARBA00022475"/>
    </source>
</evidence>
<feature type="transmembrane region" description="Helical" evidence="6">
    <location>
        <begin position="334"/>
        <end position="352"/>
    </location>
</feature>
<feature type="transmembrane region" description="Helical" evidence="6">
    <location>
        <begin position="396"/>
        <end position="418"/>
    </location>
</feature>
<sequence length="433" mass="49599">MKKFLSKFDASFIERSSLMMGNILNAGLGFLTFGLLARGLSKDSFGEWVLYLSVFGFVEMIRAGFIYQALVKFVASCKEIAEQKRYILGAWQISFWLTIVILSILFIVKLIISKIFFIRFSELLFIQYPVAICLMLPINMATMIFHSRQQFIRLWLINFLQSFPFLLTIFFSKSIDIQLVVNTHLLVRAFILVYILLFERSIFSNLRSIILIPRKAESGFVELLNFSRFTVFSTVGTSLLKNVDIWLINHFGGASMVALYQIPLKLVEVFEIPLRSWAMSAYPRFSSLVAQNKYQELKKNFTKELLIFTLGMLPIIGILFQFSEEVITLFAGKGYTEATILLKFFLIYVLLLPTDRYLGIALDSLNLPQINTFKVFMMLFVNIIGDYLVLSNQLGLVAVIGVTLVNITIGILIGLYFMKQQFDEKHAIKLSGI</sequence>
<accession>A0A917DQ54</accession>
<name>A0A917DQ54_9BACT</name>
<keyword evidence="5 6" id="KW-0472">Membrane</keyword>
<feature type="transmembrane region" description="Helical" evidence="6">
    <location>
        <begin position="124"/>
        <end position="145"/>
    </location>
</feature>
<dbReference type="PANTHER" id="PTHR30250">
    <property type="entry name" value="PST FAMILY PREDICTED COLANIC ACID TRANSPORTER"/>
    <property type="match status" value="1"/>
</dbReference>
<evidence type="ECO:0000256" key="3">
    <source>
        <dbReference type="ARBA" id="ARBA00022692"/>
    </source>
</evidence>
<reference evidence="7" key="2">
    <citation type="submission" date="2020-09" db="EMBL/GenBank/DDBJ databases">
        <authorList>
            <person name="Sun Q."/>
            <person name="Zhou Y."/>
        </authorList>
    </citation>
    <scope>NUCLEOTIDE SEQUENCE</scope>
    <source>
        <strain evidence="7">CGMCC 1.15958</strain>
    </source>
</reference>
<evidence type="ECO:0000256" key="1">
    <source>
        <dbReference type="ARBA" id="ARBA00004651"/>
    </source>
</evidence>
<feature type="transmembrane region" description="Helical" evidence="6">
    <location>
        <begin position="48"/>
        <end position="74"/>
    </location>
</feature>
<protein>
    <recommendedName>
        <fullName evidence="9">Lipopolysaccharide biosynthesis protein</fullName>
    </recommendedName>
</protein>